<dbReference type="Proteomes" id="UP001476247">
    <property type="component" value="Unassembled WGS sequence"/>
</dbReference>
<accession>A0ABP9XNE0</accession>
<dbReference type="PANTHER" id="PTHR36978:SF4">
    <property type="entry name" value="P-LOOP CONTAINING NUCLEOSIDE TRIPHOSPHATE HYDROLASE PROTEIN"/>
    <property type="match status" value="1"/>
</dbReference>
<sequence length="226" mass="26155">MAPIKVIGAAYGRTGTESLRYALDILGYNTHHMKCFFTDPNLDCNGFYNACHNREEADWDKLLADYDALTDFSAATFYYDLYKKYPDAKVILSVRPVDSWYTSVKNTIFRTIEELPDPEEGSKQFDILRLCKTVCLDGKLFNPESFLKEEEIKQMYRDHIEEVKKNIPEDQLLVVELGEGWERMCKFLGKDVPDVPYPKSNSTAQFIDYFLSQNRPVDIIPLLTKS</sequence>
<reference evidence="1 2" key="1">
    <citation type="submission" date="2024-04" db="EMBL/GenBank/DDBJ databases">
        <title>genome sequences of Mucor flavus KT1a and Helicostylum pulchrum KT1b strains isolation_sourced from the surface of a dry-aged beef.</title>
        <authorList>
            <person name="Toyotome T."/>
            <person name="Hosono M."/>
            <person name="Torimaru M."/>
            <person name="Fukuda K."/>
            <person name="Mikami N."/>
        </authorList>
    </citation>
    <scope>NUCLEOTIDE SEQUENCE [LARGE SCALE GENOMIC DNA]</scope>
    <source>
        <strain evidence="1 2">KT1b</strain>
    </source>
</reference>
<dbReference type="PANTHER" id="PTHR36978">
    <property type="entry name" value="P-LOOP CONTAINING NUCLEOTIDE TRIPHOSPHATE HYDROLASE"/>
    <property type="match status" value="1"/>
</dbReference>
<dbReference type="InterPro" id="IPR027417">
    <property type="entry name" value="P-loop_NTPase"/>
</dbReference>
<name>A0ABP9XNE0_9FUNG</name>
<organism evidence="1 2">
    <name type="scientific">Helicostylum pulchrum</name>
    <dbReference type="NCBI Taxonomy" id="562976"/>
    <lineage>
        <taxon>Eukaryota</taxon>
        <taxon>Fungi</taxon>
        <taxon>Fungi incertae sedis</taxon>
        <taxon>Mucoromycota</taxon>
        <taxon>Mucoromycotina</taxon>
        <taxon>Mucoromycetes</taxon>
        <taxon>Mucorales</taxon>
        <taxon>Mucorineae</taxon>
        <taxon>Mucoraceae</taxon>
        <taxon>Helicostylum</taxon>
    </lineage>
</organism>
<dbReference type="Pfam" id="PF17784">
    <property type="entry name" value="Sulfotransfer_4"/>
    <property type="match status" value="1"/>
</dbReference>
<gene>
    <name evidence="1" type="ORF">HPULCUR_000938</name>
</gene>
<comment type="caution">
    <text evidence="1">The sequence shown here is derived from an EMBL/GenBank/DDBJ whole genome shotgun (WGS) entry which is preliminary data.</text>
</comment>
<dbReference type="SUPFAM" id="SSF52540">
    <property type="entry name" value="P-loop containing nucleoside triphosphate hydrolases"/>
    <property type="match status" value="1"/>
</dbReference>
<evidence type="ECO:0000313" key="1">
    <source>
        <dbReference type="EMBL" id="GAA5795577.1"/>
    </source>
</evidence>
<proteinExistence type="predicted"/>
<keyword evidence="2" id="KW-1185">Reference proteome</keyword>
<dbReference type="EMBL" id="BAABUJ010000005">
    <property type="protein sequence ID" value="GAA5795577.1"/>
    <property type="molecule type" value="Genomic_DNA"/>
</dbReference>
<evidence type="ECO:0000313" key="2">
    <source>
        <dbReference type="Proteomes" id="UP001476247"/>
    </source>
</evidence>
<protein>
    <recommendedName>
        <fullName evidence="3">Sulfotransferase family protein</fullName>
    </recommendedName>
</protein>
<dbReference type="InterPro" id="IPR040632">
    <property type="entry name" value="Sulfotransfer_4"/>
</dbReference>
<dbReference type="Gene3D" id="3.40.50.300">
    <property type="entry name" value="P-loop containing nucleotide triphosphate hydrolases"/>
    <property type="match status" value="1"/>
</dbReference>
<evidence type="ECO:0008006" key="3">
    <source>
        <dbReference type="Google" id="ProtNLM"/>
    </source>
</evidence>